<proteinExistence type="predicted"/>
<sequence>MIAPAAGRAPARCGWCGRELPSAGTVGRRRRYCTQSCRQRAYENRNALQRGELPSDAVVLTVDERDDLADRLYQARCAAEDVSTALLEGASAAELGPLVAEMLVAARAAERIR</sequence>
<name>A0A1H0RTW5_9ACTN</name>
<keyword evidence="2" id="KW-1185">Reference proteome</keyword>
<evidence type="ECO:0000313" key="2">
    <source>
        <dbReference type="Proteomes" id="UP000198741"/>
    </source>
</evidence>
<evidence type="ECO:0000313" key="1">
    <source>
        <dbReference type="EMBL" id="SDP32887.1"/>
    </source>
</evidence>
<accession>A0A1H0RTW5</accession>
<gene>
    <name evidence="1" type="ORF">SAMN04515671_3748</name>
</gene>
<dbReference type="Proteomes" id="UP000198741">
    <property type="component" value="Chromosome I"/>
</dbReference>
<protein>
    <submittedName>
        <fullName evidence="1">Uncharacterized protein</fullName>
    </submittedName>
</protein>
<dbReference type="AlphaFoldDB" id="A0A1H0RTW5"/>
<reference evidence="1 2" key="1">
    <citation type="submission" date="2016-10" db="EMBL/GenBank/DDBJ databases">
        <authorList>
            <person name="de Groot N.N."/>
        </authorList>
    </citation>
    <scope>NUCLEOTIDE SEQUENCE [LARGE SCALE GENOMIC DNA]</scope>
    <source>
        <strain evidence="2">P4-7,KCTC 19426,CECT 7604</strain>
    </source>
</reference>
<dbReference type="EMBL" id="LT629710">
    <property type="protein sequence ID" value="SDP32887.1"/>
    <property type="molecule type" value="Genomic_DNA"/>
</dbReference>
<dbReference type="STRING" id="1090615.SAMN04515671_3748"/>
<organism evidence="1 2">
    <name type="scientific">Nakamurella panacisegetis</name>
    <dbReference type="NCBI Taxonomy" id="1090615"/>
    <lineage>
        <taxon>Bacteria</taxon>
        <taxon>Bacillati</taxon>
        <taxon>Actinomycetota</taxon>
        <taxon>Actinomycetes</taxon>
        <taxon>Nakamurellales</taxon>
        <taxon>Nakamurellaceae</taxon>
        <taxon>Nakamurella</taxon>
    </lineage>
</organism>